<evidence type="ECO:0000259" key="5">
    <source>
        <dbReference type="Pfam" id="PF25917"/>
    </source>
</evidence>
<protein>
    <submittedName>
        <fullName evidence="8">Efflux RND transporter periplasmic adaptor subunit</fullName>
    </submittedName>
</protein>
<evidence type="ECO:0000256" key="1">
    <source>
        <dbReference type="ARBA" id="ARBA00004196"/>
    </source>
</evidence>
<dbReference type="NCBIfam" id="TIGR01730">
    <property type="entry name" value="RND_mfp"/>
    <property type="match status" value="1"/>
</dbReference>
<keyword evidence="4" id="KW-1133">Transmembrane helix</keyword>
<feature type="domain" description="Multidrug resistance protein MdtA-like C-terminal permuted SH3" evidence="7">
    <location>
        <begin position="249"/>
        <end position="288"/>
    </location>
</feature>
<dbReference type="PANTHER" id="PTHR30469:SF15">
    <property type="entry name" value="HLYD FAMILY OF SECRETION PROTEINS"/>
    <property type="match status" value="1"/>
</dbReference>
<dbReference type="Proteomes" id="UP000809273">
    <property type="component" value="Unassembled WGS sequence"/>
</dbReference>
<dbReference type="InterPro" id="IPR058627">
    <property type="entry name" value="MdtA-like_C"/>
</dbReference>
<dbReference type="Pfam" id="PF25954">
    <property type="entry name" value="Beta-barrel_RND_2"/>
    <property type="match status" value="1"/>
</dbReference>
<dbReference type="GO" id="GO:0015562">
    <property type="term" value="F:efflux transmembrane transporter activity"/>
    <property type="evidence" value="ECO:0007669"/>
    <property type="project" value="TreeGrafter"/>
</dbReference>
<evidence type="ECO:0000256" key="2">
    <source>
        <dbReference type="ARBA" id="ARBA00009477"/>
    </source>
</evidence>
<organism evidence="8 9">
    <name type="scientific">Candidatus Zymogenus saltonus</name>
    <dbReference type="NCBI Taxonomy" id="2844893"/>
    <lineage>
        <taxon>Bacteria</taxon>
        <taxon>Deltaproteobacteria</taxon>
        <taxon>Candidatus Zymogenia</taxon>
        <taxon>Candidatus Zymogeniales</taxon>
        <taxon>Candidatus Zymogenaceae</taxon>
        <taxon>Candidatus Zymogenus</taxon>
    </lineage>
</organism>
<feature type="transmembrane region" description="Helical" evidence="4">
    <location>
        <begin position="7"/>
        <end position="29"/>
    </location>
</feature>
<dbReference type="InterPro" id="IPR058625">
    <property type="entry name" value="MdtA-like_BSH"/>
</dbReference>
<reference evidence="8" key="1">
    <citation type="journal article" date="2021" name="Environ. Microbiol.">
        <title>Genomic characterization of three novel Desulfobacterota classes expand the metabolic and phylogenetic diversity of the phylum.</title>
        <authorList>
            <person name="Murphy C.L."/>
            <person name="Biggerstaff J."/>
            <person name="Eichhorn A."/>
            <person name="Ewing E."/>
            <person name="Shahan R."/>
            <person name="Soriano D."/>
            <person name="Stewart S."/>
            <person name="VanMol K."/>
            <person name="Walker R."/>
            <person name="Walters P."/>
            <person name="Elshahed M.S."/>
            <person name="Youssef N.H."/>
        </authorList>
    </citation>
    <scope>NUCLEOTIDE SEQUENCE</scope>
    <source>
        <strain evidence="8">Zod_Metabat.24</strain>
    </source>
</reference>
<keyword evidence="4" id="KW-0472">Membrane</keyword>
<keyword evidence="3" id="KW-0813">Transport</keyword>
<keyword evidence="4" id="KW-0812">Transmembrane</keyword>
<evidence type="ECO:0000259" key="7">
    <source>
        <dbReference type="Pfam" id="PF25967"/>
    </source>
</evidence>
<dbReference type="PANTHER" id="PTHR30469">
    <property type="entry name" value="MULTIDRUG RESISTANCE PROTEIN MDTA"/>
    <property type="match status" value="1"/>
</dbReference>
<sequence length="310" mass="34297">MEKRSKRILYIVTAIIAVLFLMLVVNRILHSKLFADKEEEVKKDPVTVIKAKNGTVRRTLFYTGDLHAEKEVTVYSVVPGKVIRYNYKEGDSVAKGAALVLLERAETWDEFKPVVVESPISGVVAINHLDRGEFATTQTPLSMVVGGRGINVLIKVTDIEFASIKNGMDAELTVPALPGKFFKGKISKVAPVIRRDTRTAPVEIFFENEDRLLMSGMFGDIRIIIEEKEGAINIPLDTMLFEKEGMVGPYCFIVEGGKVAKKRKLETGIIDEGKVEILSGLKVGDKVVDLGKESLKDGSEIVIIEESSEE</sequence>
<dbReference type="InterPro" id="IPR058792">
    <property type="entry name" value="Beta-barrel_RND_2"/>
</dbReference>
<dbReference type="Gene3D" id="2.40.50.100">
    <property type="match status" value="1"/>
</dbReference>
<dbReference type="GO" id="GO:1990281">
    <property type="term" value="C:efflux pump complex"/>
    <property type="evidence" value="ECO:0007669"/>
    <property type="project" value="TreeGrafter"/>
</dbReference>
<comment type="similarity">
    <text evidence="2">Belongs to the membrane fusion protein (MFP) (TC 8.A.1) family.</text>
</comment>
<feature type="domain" description="CusB-like beta-barrel" evidence="6">
    <location>
        <begin position="155"/>
        <end position="223"/>
    </location>
</feature>
<dbReference type="InterPro" id="IPR006143">
    <property type="entry name" value="RND_pump_MFP"/>
</dbReference>
<name>A0A9D8PPV9_9DELT</name>
<proteinExistence type="inferred from homology"/>
<gene>
    <name evidence="8" type="ORF">JW984_09690</name>
</gene>
<evidence type="ECO:0000256" key="3">
    <source>
        <dbReference type="ARBA" id="ARBA00022448"/>
    </source>
</evidence>
<feature type="domain" description="Multidrug resistance protein MdtA-like barrel-sandwich hybrid" evidence="5">
    <location>
        <begin position="71"/>
        <end position="145"/>
    </location>
</feature>
<dbReference type="Pfam" id="PF25967">
    <property type="entry name" value="RND-MFP_C"/>
    <property type="match status" value="1"/>
</dbReference>
<dbReference type="Gene3D" id="2.40.30.170">
    <property type="match status" value="1"/>
</dbReference>
<comment type="caution">
    <text evidence="8">The sequence shown here is derived from an EMBL/GenBank/DDBJ whole genome shotgun (WGS) entry which is preliminary data.</text>
</comment>
<evidence type="ECO:0000313" key="9">
    <source>
        <dbReference type="Proteomes" id="UP000809273"/>
    </source>
</evidence>
<accession>A0A9D8PPV9</accession>
<dbReference type="AlphaFoldDB" id="A0A9D8PPV9"/>
<reference evidence="8" key="2">
    <citation type="submission" date="2021-01" db="EMBL/GenBank/DDBJ databases">
        <authorList>
            <person name="Hahn C.R."/>
            <person name="Youssef N.H."/>
            <person name="Elshahed M."/>
        </authorList>
    </citation>
    <scope>NUCLEOTIDE SEQUENCE</scope>
    <source>
        <strain evidence="8">Zod_Metabat.24</strain>
    </source>
</reference>
<comment type="subcellular location">
    <subcellularLocation>
        <location evidence="1">Cell envelope</location>
    </subcellularLocation>
</comment>
<dbReference type="SUPFAM" id="SSF111369">
    <property type="entry name" value="HlyD-like secretion proteins"/>
    <property type="match status" value="1"/>
</dbReference>
<dbReference type="EMBL" id="JAFGIX010000049">
    <property type="protein sequence ID" value="MBN1573452.1"/>
    <property type="molecule type" value="Genomic_DNA"/>
</dbReference>
<evidence type="ECO:0000259" key="6">
    <source>
        <dbReference type="Pfam" id="PF25954"/>
    </source>
</evidence>
<dbReference type="Pfam" id="PF25917">
    <property type="entry name" value="BSH_RND"/>
    <property type="match status" value="1"/>
</dbReference>
<evidence type="ECO:0000256" key="4">
    <source>
        <dbReference type="SAM" id="Phobius"/>
    </source>
</evidence>
<evidence type="ECO:0000313" key="8">
    <source>
        <dbReference type="EMBL" id="MBN1573452.1"/>
    </source>
</evidence>
<dbReference type="Gene3D" id="2.40.420.20">
    <property type="match status" value="1"/>
</dbReference>